<dbReference type="Proteomes" id="UP000287144">
    <property type="component" value="Unassembled WGS sequence"/>
</dbReference>
<dbReference type="InterPro" id="IPR002347">
    <property type="entry name" value="SDR_fam"/>
</dbReference>
<dbReference type="EMBL" id="NKCK01000079">
    <property type="protein sequence ID" value="RSM02048.1"/>
    <property type="molecule type" value="Genomic_DNA"/>
</dbReference>
<evidence type="ECO:0000313" key="4">
    <source>
        <dbReference type="Proteomes" id="UP000287144"/>
    </source>
</evidence>
<dbReference type="GO" id="GO:0016491">
    <property type="term" value="F:oxidoreductase activity"/>
    <property type="evidence" value="ECO:0007669"/>
    <property type="project" value="UniProtKB-KW"/>
</dbReference>
<dbReference type="PANTHER" id="PTHR43669">
    <property type="entry name" value="5-KETO-D-GLUCONATE 5-REDUCTASE"/>
    <property type="match status" value="1"/>
</dbReference>
<proteinExistence type="inferred from homology"/>
<evidence type="ECO:0000256" key="2">
    <source>
        <dbReference type="ARBA" id="ARBA00023002"/>
    </source>
</evidence>
<dbReference type="PANTHER" id="PTHR43669:SF4">
    <property type="entry name" value="SHORT-CHAIN DEHYDROGENASE"/>
    <property type="match status" value="1"/>
</dbReference>
<dbReference type="Gene3D" id="3.40.50.720">
    <property type="entry name" value="NAD(P)-binding Rossmann-like Domain"/>
    <property type="match status" value="1"/>
</dbReference>
<gene>
    <name evidence="3" type="ORF">CEP52_008167</name>
</gene>
<dbReference type="SUPFAM" id="SSF51735">
    <property type="entry name" value="NAD(P)-binding Rossmann-fold domains"/>
    <property type="match status" value="1"/>
</dbReference>
<dbReference type="Pfam" id="PF00106">
    <property type="entry name" value="adh_short"/>
    <property type="match status" value="1"/>
</dbReference>
<dbReference type="STRING" id="1325735.A0A428TJ29"/>
<dbReference type="AlphaFoldDB" id="A0A428TJ29"/>
<evidence type="ECO:0000256" key="1">
    <source>
        <dbReference type="ARBA" id="ARBA00006484"/>
    </source>
</evidence>
<reference evidence="3 4" key="1">
    <citation type="submission" date="2017-06" db="EMBL/GenBank/DDBJ databases">
        <title>Comparative genomic analysis of Ambrosia Fusariam Clade fungi.</title>
        <authorList>
            <person name="Stajich J.E."/>
            <person name="Carrillo J."/>
            <person name="Kijimoto T."/>
            <person name="Eskalen A."/>
            <person name="O'Donnell K."/>
            <person name="Kasson M."/>
        </authorList>
    </citation>
    <scope>NUCLEOTIDE SEQUENCE [LARGE SCALE GENOMIC DNA]</scope>
    <source>
        <strain evidence="3 4">NRRL62579</strain>
    </source>
</reference>
<keyword evidence="2" id="KW-0560">Oxidoreductase</keyword>
<sequence length="280" mass="29562">MTHLPHIPLKTPVKLLSGHKLVACIANTSSNTTLNKLICTMSSSAKILLILGAGKNIGHGVANKFRSAGYRVALVSRSAEDRKTNSDGDLTLKADLSSPSSVPAIFGAVKELLGGPPNVVVYNAATLTPPTDLQNPFTVPLESFEQNLSVLNTSAYVAARESVAGFEAISADIPRAFIYTGNGLAGATAPVPLLVALGTGKSAASYWIGSASGFYKEKGYKFYYADERNSEGGGVPLDKLSGVGAGEFYWELAEKKQDIPWFATFVAGKGYVHFPNSSRT</sequence>
<protein>
    <submittedName>
        <fullName evidence="3">Uncharacterized protein</fullName>
    </submittedName>
</protein>
<name>A0A428TJ29_9HYPO</name>
<accession>A0A428TJ29</accession>
<comment type="caution">
    <text evidence="3">The sequence shown here is derived from an EMBL/GenBank/DDBJ whole genome shotgun (WGS) entry which is preliminary data.</text>
</comment>
<keyword evidence="4" id="KW-1185">Reference proteome</keyword>
<evidence type="ECO:0000313" key="3">
    <source>
        <dbReference type="EMBL" id="RSM02048.1"/>
    </source>
</evidence>
<dbReference type="InterPro" id="IPR036291">
    <property type="entry name" value="NAD(P)-bd_dom_sf"/>
</dbReference>
<comment type="similarity">
    <text evidence="1">Belongs to the short-chain dehydrogenases/reductases (SDR) family.</text>
</comment>
<organism evidence="3 4">
    <name type="scientific">Fusarium oligoseptatum</name>
    <dbReference type="NCBI Taxonomy" id="2604345"/>
    <lineage>
        <taxon>Eukaryota</taxon>
        <taxon>Fungi</taxon>
        <taxon>Dikarya</taxon>
        <taxon>Ascomycota</taxon>
        <taxon>Pezizomycotina</taxon>
        <taxon>Sordariomycetes</taxon>
        <taxon>Hypocreomycetidae</taxon>
        <taxon>Hypocreales</taxon>
        <taxon>Nectriaceae</taxon>
        <taxon>Fusarium</taxon>
        <taxon>Fusarium solani species complex</taxon>
    </lineage>
</organism>